<name>A0AAW1K0K4_POPJA</name>
<feature type="domain" description="E3 ubiquitin-protein ligase APD1-4 N-terminal" evidence="2">
    <location>
        <begin position="95"/>
        <end position="164"/>
    </location>
</feature>
<accession>A0AAW1K0K4</accession>
<comment type="caution">
    <text evidence="4">The sequence shown here is derived from an EMBL/GenBank/DDBJ whole genome shotgun (WGS) entry which is preliminary data.</text>
</comment>
<reference evidence="4 5" key="1">
    <citation type="journal article" date="2024" name="BMC Genomics">
        <title>De novo assembly and annotation of Popillia japonica's genome with initial clues to its potential as an invasive pest.</title>
        <authorList>
            <person name="Cucini C."/>
            <person name="Boschi S."/>
            <person name="Funari R."/>
            <person name="Cardaioli E."/>
            <person name="Iannotti N."/>
            <person name="Marturano G."/>
            <person name="Paoli F."/>
            <person name="Bruttini M."/>
            <person name="Carapelli A."/>
            <person name="Frati F."/>
            <person name="Nardi F."/>
        </authorList>
    </citation>
    <scope>NUCLEOTIDE SEQUENCE [LARGE SCALE GENOMIC DNA]</scope>
    <source>
        <strain evidence="4">DMR45628</strain>
    </source>
</reference>
<feature type="transmembrane region" description="Helical" evidence="1">
    <location>
        <begin position="467"/>
        <end position="486"/>
    </location>
</feature>
<dbReference type="Pfam" id="PF16040">
    <property type="entry name" value="APD1-4_N"/>
    <property type="match status" value="1"/>
</dbReference>
<evidence type="ECO:0000313" key="5">
    <source>
        <dbReference type="Proteomes" id="UP001458880"/>
    </source>
</evidence>
<dbReference type="PANTHER" id="PTHR39077">
    <property type="entry name" value="DUF4793 DOMAIN-CONTAINING PROTEIN"/>
    <property type="match status" value="1"/>
</dbReference>
<sequence>MTIVGQSNPTVAYYKGYRYSSVQHINKVGKMHGVKRVALFCTMTAVLPTILIITPLYLRHSVFADVHFYVAESDVVAIEDGMSTIFCNSHTLRMNSSFNAFQLSKKPAISTKRKHIRLKKSMSLPDDTLEYWGFYLLNGASVILKVCSRYEGSSILVVRGERNLRTCGLLEHNLKKFGPQMDVDHLKVKVTFETKAQEIHDSMGDIKNSNTNITDYNTAVEDNSEVKNDDLIRDLYKLRNNTSPDYIKLNSTKETHLPLNGPRANHTRRHARKKFLENQEKLYKLQESLNSNEEIDIHINRTKRQTGLILDGGIEHGGTALNYTPHMSGESSISSFENSLLTCYDGLILLQQEFPPSHLCDNVHYLEKCEHMEAVHEVASDGYYYYIFYSDNDFVRNDIHAIFDIYKPSFQFNNISENVKCLNATECTFDVPFWSDQSVIVEVPTRDGIEHEEDDITLLVSTCHPRMSVYMIFPIAVMFLILGCAFL</sequence>
<dbReference type="PANTHER" id="PTHR39077:SF2">
    <property type="entry name" value="E3 UBIQUITIN-PROTEIN LIGASE APD1-4 MIDDLE DOMAIN-CONTAINING PROTEIN"/>
    <property type="match status" value="1"/>
</dbReference>
<keyword evidence="1" id="KW-0812">Transmembrane</keyword>
<dbReference type="Proteomes" id="UP001458880">
    <property type="component" value="Unassembled WGS sequence"/>
</dbReference>
<organism evidence="4 5">
    <name type="scientific">Popillia japonica</name>
    <name type="common">Japanese beetle</name>
    <dbReference type="NCBI Taxonomy" id="7064"/>
    <lineage>
        <taxon>Eukaryota</taxon>
        <taxon>Metazoa</taxon>
        <taxon>Ecdysozoa</taxon>
        <taxon>Arthropoda</taxon>
        <taxon>Hexapoda</taxon>
        <taxon>Insecta</taxon>
        <taxon>Pterygota</taxon>
        <taxon>Neoptera</taxon>
        <taxon>Endopterygota</taxon>
        <taxon>Coleoptera</taxon>
        <taxon>Polyphaga</taxon>
        <taxon>Scarabaeiformia</taxon>
        <taxon>Scarabaeidae</taxon>
        <taxon>Rutelinae</taxon>
        <taxon>Popillia</taxon>
    </lineage>
</organism>
<protein>
    <recommendedName>
        <fullName evidence="6">E3 ubiquitin-protein ligase APD1-4 middle domain-containing protein</fullName>
    </recommendedName>
</protein>
<evidence type="ECO:0000259" key="3">
    <source>
        <dbReference type="Pfam" id="PF16041"/>
    </source>
</evidence>
<evidence type="ECO:0000313" key="4">
    <source>
        <dbReference type="EMBL" id="KAK9711540.1"/>
    </source>
</evidence>
<dbReference type="InterPro" id="IPR032010">
    <property type="entry name" value="APD1-4_M"/>
</dbReference>
<dbReference type="Pfam" id="PF16041">
    <property type="entry name" value="APD1-4_M"/>
    <property type="match status" value="1"/>
</dbReference>
<feature type="domain" description="E3 ubiquitin-protein ligase APD1-4 middle" evidence="3">
    <location>
        <begin position="375"/>
        <end position="484"/>
    </location>
</feature>
<keyword evidence="1" id="KW-1133">Transmembrane helix</keyword>
<evidence type="ECO:0000256" key="1">
    <source>
        <dbReference type="SAM" id="Phobius"/>
    </source>
</evidence>
<feature type="transmembrane region" description="Helical" evidence="1">
    <location>
        <begin position="37"/>
        <end position="58"/>
    </location>
</feature>
<dbReference type="AlphaFoldDB" id="A0AAW1K0K4"/>
<evidence type="ECO:0008006" key="6">
    <source>
        <dbReference type="Google" id="ProtNLM"/>
    </source>
</evidence>
<dbReference type="InterPro" id="IPR032008">
    <property type="entry name" value="APD1-4_N"/>
</dbReference>
<proteinExistence type="predicted"/>
<gene>
    <name evidence="4" type="ORF">QE152_g25381</name>
</gene>
<evidence type="ECO:0000259" key="2">
    <source>
        <dbReference type="Pfam" id="PF16040"/>
    </source>
</evidence>
<keyword evidence="1" id="KW-0472">Membrane</keyword>
<keyword evidence="5" id="KW-1185">Reference proteome</keyword>
<dbReference type="EMBL" id="JASPKY010000278">
    <property type="protein sequence ID" value="KAK9711540.1"/>
    <property type="molecule type" value="Genomic_DNA"/>
</dbReference>